<dbReference type="InterPro" id="IPR051321">
    <property type="entry name" value="PHA/PHB_synthase"/>
</dbReference>
<dbReference type="Proteomes" id="UP001279553">
    <property type="component" value="Unassembled WGS sequence"/>
</dbReference>
<sequence>MSRSYELYQTQEDLVGPLRVAAKTWAPMVDAMALPRGFGVIARQMRAGLEIFGNGGILHTRPAFGITTVRLGNRDVAVTENVIQATPFGKLLHFRKDTDRAQPRVLIAAPLSGHFATLLRNTVEVLLQDHDVFITDWNNARDIPLSGGTFGFDDYVEHVMSFMREIGPGAHVVAVCQPAVAVLAATALMAEADDTATPRSMTLMGGPIDTRRNPSKVNALAKTRDIAWFRKNLISMVPARYAGAGRAVYPGFMQLASFVSMNLDRHIAAHLRQFRAIVTEDGASEAAHRKFYDEYQSVMDLTAEFYLETVERVFQRHDLPMGTLKWRGHLVDPGAVRRTFLFTVEGERDDICPPGQSVAALDLCSGLKPSRKRNHLQLGVGHYGVFSGSRWAHEIYPQLREIIALNERSQQ</sequence>
<organism evidence="2 3">
    <name type="scientific">Acidiphilium acidophilum</name>
    <name type="common">Thiobacillus acidophilus</name>
    <dbReference type="NCBI Taxonomy" id="76588"/>
    <lineage>
        <taxon>Bacteria</taxon>
        <taxon>Pseudomonadati</taxon>
        <taxon>Pseudomonadota</taxon>
        <taxon>Alphaproteobacteria</taxon>
        <taxon>Acetobacterales</taxon>
        <taxon>Acidocellaceae</taxon>
        <taxon>Acidiphilium</taxon>
    </lineage>
</organism>
<comment type="caution">
    <text evidence="2">The sequence shown here is derived from an EMBL/GenBank/DDBJ whole genome shotgun (WGS) entry which is preliminary data.</text>
</comment>
<dbReference type="PIRSF" id="PIRSF020818">
    <property type="entry name" value="PHB_depoly_PhaZ"/>
    <property type="match status" value="1"/>
</dbReference>
<dbReference type="InterPro" id="IPR029058">
    <property type="entry name" value="AB_hydrolase_fold"/>
</dbReference>
<dbReference type="SUPFAM" id="SSF53474">
    <property type="entry name" value="alpha/beta-Hydrolases"/>
    <property type="match status" value="1"/>
</dbReference>
<proteinExistence type="predicted"/>
<evidence type="ECO:0000313" key="2">
    <source>
        <dbReference type="EMBL" id="MDX5931332.1"/>
    </source>
</evidence>
<dbReference type="Pfam" id="PF06850">
    <property type="entry name" value="PHB_depo_C"/>
    <property type="match status" value="1"/>
</dbReference>
<evidence type="ECO:0000259" key="1">
    <source>
        <dbReference type="Pfam" id="PF06850"/>
    </source>
</evidence>
<feature type="domain" description="PHB de-polymerase C-terminal" evidence="1">
    <location>
        <begin position="205"/>
        <end position="404"/>
    </location>
</feature>
<keyword evidence="3" id="KW-1185">Reference proteome</keyword>
<dbReference type="RefSeq" id="WP_319614251.1">
    <property type="nucleotide sequence ID" value="NZ_JAWXYB010000018.1"/>
</dbReference>
<name>A0AAW9DTG4_ACIAO</name>
<dbReference type="InterPro" id="IPR009656">
    <property type="entry name" value="PHB_depo_C"/>
</dbReference>
<accession>A0AAW9DTG4</accession>
<dbReference type="NCBIfam" id="TIGR01849">
    <property type="entry name" value="PHB_depoly_PhaZ"/>
    <property type="match status" value="1"/>
</dbReference>
<protein>
    <submittedName>
        <fullName evidence="2">Polyhydroxyalkanoate depolymerase</fullName>
    </submittedName>
</protein>
<gene>
    <name evidence="2" type="primary">phaZ</name>
    <name evidence="2" type="ORF">SIL87_11195</name>
</gene>
<dbReference type="EMBL" id="JAWXYB010000018">
    <property type="protein sequence ID" value="MDX5931332.1"/>
    <property type="molecule type" value="Genomic_DNA"/>
</dbReference>
<dbReference type="AlphaFoldDB" id="A0AAW9DTG4"/>
<dbReference type="PANTHER" id="PTHR36837">
    <property type="entry name" value="POLY(3-HYDROXYALKANOATE) POLYMERASE SUBUNIT PHAC"/>
    <property type="match status" value="1"/>
</dbReference>
<reference evidence="2 3" key="1">
    <citation type="submission" date="2023-11" db="EMBL/GenBank/DDBJ databases">
        <title>MicrobeMod: A computational toolkit for identifying prokaryotic methylation and restriction-modification with nanopore sequencing.</title>
        <authorList>
            <person name="Crits-Christoph A."/>
            <person name="Kang S.C."/>
            <person name="Lee H."/>
            <person name="Ostrov N."/>
        </authorList>
    </citation>
    <scope>NUCLEOTIDE SEQUENCE [LARGE SCALE GENOMIC DNA]</scope>
    <source>
        <strain evidence="2 3">DSMZ 700</strain>
    </source>
</reference>
<evidence type="ECO:0000313" key="3">
    <source>
        <dbReference type="Proteomes" id="UP001279553"/>
    </source>
</evidence>
<dbReference type="InterPro" id="IPR010915">
    <property type="entry name" value="PHB_depoly_PhaZ"/>
</dbReference>
<dbReference type="PANTHER" id="PTHR36837:SF4">
    <property type="entry name" value="BLR0908 PROTEIN"/>
    <property type="match status" value="1"/>
</dbReference>